<evidence type="ECO:0000313" key="2">
    <source>
        <dbReference type="Proteomes" id="UP000410492"/>
    </source>
</evidence>
<sequence>MGIDKMVKHLERRRALFGKMVHKWAQFTYITAPHKVILVDDSNDLNKCEEPDIGQSQDESNMDGF</sequence>
<name>A0A653DCB9_CALMS</name>
<evidence type="ECO:0000313" key="1">
    <source>
        <dbReference type="EMBL" id="VEN57834.1"/>
    </source>
</evidence>
<dbReference type="AlphaFoldDB" id="A0A653DCB9"/>
<gene>
    <name evidence="1" type="ORF">CALMAC_LOCUS16357</name>
</gene>
<dbReference type="EMBL" id="CAACVG010011325">
    <property type="protein sequence ID" value="VEN57834.1"/>
    <property type="molecule type" value="Genomic_DNA"/>
</dbReference>
<organism evidence="1 2">
    <name type="scientific">Callosobruchus maculatus</name>
    <name type="common">Southern cowpea weevil</name>
    <name type="synonym">Pulse bruchid</name>
    <dbReference type="NCBI Taxonomy" id="64391"/>
    <lineage>
        <taxon>Eukaryota</taxon>
        <taxon>Metazoa</taxon>
        <taxon>Ecdysozoa</taxon>
        <taxon>Arthropoda</taxon>
        <taxon>Hexapoda</taxon>
        <taxon>Insecta</taxon>
        <taxon>Pterygota</taxon>
        <taxon>Neoptera</taxon>
        <taxon>Endopterygota</taxon>
        <taxon>Coleoptera</taxon>
        <taxon>Polyphaga</taxon>
        <taxon>Cucujiformia</taxon>
        <taxon>Chrysomeloidea</taxon>
        <taxon>Chrysomelidae</taxon>
        <taxon>Bruchinae</taxon>
        <taxon>Bruchini</taxon>
        <taxon>Callosobruchus</taxon>
    </lineage>
</organism>
<dbReference type="Proteomes" id="UP000410492">
    <property type="component" value="Unassembled WGS sequence"/>
</dbReference>
<protein>
    <submittedName>
        <fullName evidence="1">Uncharacterized protein</fullName>
    </submittedName>
</protein>
<accession>A0A653DCB9</accession>
<proteinExistence type="predicted"/>
<keyword evidence="2" id="KW-1185">Reference proteome</keyword>
<dbReference type="OrthoDB" id="414698at2759"/>
<reference evidence="1 2" key="1">
    <citation type="submission" date="2019-01" db="EMBL/GenBank/DDBJ databases">
        <authorList>
            <person name="Sayadi A."/>
        </authorList>
    </citation>
    <scope>NUCLEOTIDE SEQUENCE [LARGE SCALE GENOMIC DNA]</scope>
</reference>